<keyword evidence="1" id="KW-0472">Membrane</keyword>
<accession>A0A226DU15</accession>
<evidence type="ECO:0000313" key="4">
    <source>
        <dbReference type="Proteomes" id="UP000198287"/>
    </source>
</evidence>
<name>A0A226DU15_FOLCA</name>
<evidence type="ECO:0000256" key="2">
    <source>
        <dbReference type="SAM" id="SignalP"/>
    </source>
</evidence>
<keyword evidence="2" id="KW-0732">Signal</keyword>
<dbReference type="OrthoDB" id="8298634at2759"/>
<keyword evidence="1" id="KW-0812">Transmembrane</keyword>
<gene>
    <name evidence="3" type="ORF">Fcan01_16973</name>
</gene>
<sequence length="691" mass="78350">MTTRQITTHIVIFLLISRICHSEPNHHPIHLPESFDRCTFAILSDFHNDDRPFQSFVIPQVGPAPKFQAVLIDHVAENDKPSRLPGLVGLRIPSKFSTCNALVLYTFWISNSSPTLITDILVYRAAQSSNPQFVIIQYNSNILPDFHRIYVSSVFLIFLPTSNTFILPCLACKYGTAQAMTTFTNEMSIIDIKRQWFLTNKNLAQNFINTIFYRGHINNENQGLEQCSLRNNPKFSDSNADNCVEMQLSETYNFTVYKISRFERTLKTYGFIVRGHPSLSGFNLILRIFMAGLLWIIHGVKIEPYHFAVITDPDVMSLSAIFMPFDGVTWILLIVVLTLLSILLGLNPTKLKISVTDTLKVHLFWASSVFLEQSDPKPFRQTSYENIIPVLILLWLIVSFFCGVFYKGALYSYVTARQSPSVPLNLEEVVKGNLAIMTSTSITSGQGLICALEMIIPGLLVTYIESSSTDSFYFLLTSISNEIKCLRGDESELAKNFSLGGKVQVHPNSTIPLQPTFVMLNGATDLASFIRSMKYFSKSFVIKSQEETPFVFRVPWMVARNFFYDLFSNGLGALVESGIYQRWRELSDIGVQLVALSRTDGVKNVNHYARLMLSVDQHDTNLSEAQQVTMALMKMPFAFCGIFYVLSILVFFSEAVEVWRVKNLRVWRWGSRSKVISLRDSSSVGLFPWLS</sequence>
<feature type="signal peptide" evidence="2">
    <location>
        <begin position="1"/>
        <end position="22"/>
    </location>
</feature>
<proteinExistence type="predicted"/>
<evidence type="ECO:0000256" key="1">
    <source>
        <dbReference type="SAM" id="Phobius"/>
    </source>
</evidence>
<reference evidence="3 4" key="1">
    <citation type="submission" date="2015-12" db="EMBL/GenBank/DDBJ databases">
        <title>The genome of Folsomia candida.</title>
        <authorList>
            <person name="Faddeeva A."/>
            <person name="Derks M.F."/>
            <person name="Anvar Y."/>
            <person name="Smit S."/>
            <person name="Van Straalen N."/>
            <person name="Roelofs D."/>
        </authorList>
    </citation>
    <scope>NUCLEOTIDE SEQUENCE [LARGE SCALE GENOMIC DNA]</scope>
    <source>
        <strain evidence="3 4">VU population</strain>
        <tissue evidence="3">Whole body</tissue>
    </source>
</reference>
<keyword evidence="4" id="KW-1185">Reference proteome</keyword>
<dbReference type="AlphaFoldDB" id="A0A226DU15"/>
<feature type="transmembrane region" description="Helical" evidence="1">
    <location>
        <begin position="327"/>
        <end position="346"/>
    </location>
</feature>
<feature type="transmembrane region" description="Helical" evidence="1">
    <location>
        <begin position="387"/>
        <end position="406"/>
    </location>
</feature>
<dbReference type="EMBL" id="LNIX01000012">
    <property type="protein sequence ID" value="OXA48211.1"/>
    <property type="molecule type" value="Genomic_DNA"/>
</dbReference>
<evidence type="ECO:0000313" key="3">
    <source>
        <dbReference type="EMBL" id="OXA48211.1"/>
    </source>
</evidence>
<feature type="transmembrane region" description="Helical" evidence="1">
    <location>
        <begin position="284"/>
        <end position="307"/>
    </location>
</feature>
<comment type="caution">
    <text evidence="3">The sequence shown here is derived from an EMBL/GenBank/DDBJ whole genome shotgun (WGS) entry which is preliminary data.</text>
</comment>
<organism evidence="3 4">
    <name type="scientific">Folsomia candida</name>
    <name type="common">Springtail</name>
    <dbReference type="NCBI Taxonomy" id="158441"/>
    <lineage>
        <taxon>Eukaryota</taxon>
        <taxon>Metazoa</taxon>
        <taxon>Ecdysozoa</taxon>
        <taxon>Arthropoda</taxon>
        <taxon>Hexapoda</taxon>
        <taxon>Collembola</taxon>
        <taxon>Entomobryomorpha</taxon>
        <taxon>Isotomoidea</taxon>
        <taxon>Isotomidae</taxon>
        <taxon>Proisotominae</taxon>
        <taxon>Folsomia</taxon>
    </lineage>
</organism>
<protein>
    <submittedName>
        <fullName evidence="3">Uncharacterized protein</fullName>
    </submittedName>
</protein>
<feature type="transmembrane region" description="Helical" evidence="1">
    <location>
        <begin position="635"/>
        <end position="659"/>
    </location>
</feature>
<dbReference type="Proteomes" id="UP000198287">
    <property type="component" value="Unassembled WGS sequence"/>
</dbReference>
<keyword evidence="1" id="KW-1133">Transmembrane helix</keyword>
<feature type="chain" id="PRO_5012850179" evidence="2">
    <location>
        <begin position="23"/>
        <end position="691"/>
    </location>
</feature>
<feature type="transmembrane region" description="Helical" evidence="1">
    <location>
        <begin position="149"/>
        <end position="171"/>
    </location>
</feature>